<dbReference type="SUPFAM" id="SSF55729">
    <property type="entry name" value="Acyl-CoA N-acyltransferases (Nat)"/>
    <property type="match status" value="1"/>
</dbReference>
<dbReference type="RefSeq" id="WP_320426614.1">
    <property type="nucleotide sequence ID" value="NZ_JAXCLA010000011.1"/>
</dbReference>
<protein>
    <submittedName>
        <fullName evidence="2">GNAT family N-acetyltransferase</fullName>
    </submittedName>
</protein>
<dbReference type="Gene3D" id="3.40.630.30">
    <property type="match status" value="1"/>
</dbReference>
<sequence>MLIPSLHSQRLDLIPPDRSCESAYQRFYTDAEASAAYGGPLSPAAAWSRLVYDVGCWHVQGFGVWALRRREDAAVIGVCGFWQGHGWPRELTWWLLPEARGQGYALEASRAAVEHAYAEFHWQAVQTYCADSNEPAKALIARLGGVQVSRQSFPDGEDRNVYQFQRPAV</sequence>
<evidence type="ECO:0000313" key="3">
    <source>
        <dbReference type="Proteomes" id="UP001285263"/>
    </source>
</evidence>
<comment type="caution">
    <text evidence="2">The sequence shown here is derived from an EMBL/GenBank/DDBJ whole genome shotgun (WGS) entry which is preliminary data.</text>
</comment>
<keyword evidence="3" id="KW-1185">Reference proteome</keyword>
<evidence type="ECO:0000259" key="1">
    <source>
        <dbReference type="PROSITE" id="PS51186"/>
    </source>
</evidence>
<proteinExistence type="predicted"/>
<name>A0ABU5DQP7_9BURK</name>
<dbReference type="PANTHER" id="PTHR43792:SF1">
    <property type="entry name" value="N-ACETYLTRANSFERASE DOMAIN-CONTAINING PROTEIN"/>
    <property type="match status" value="1"/>
</dbReference>
<gene>
    <name evidence="2" type="ORF">SNE35_29380</name>
</gene>
<dbReference type="PANTHER" id="PTHR43792">
    <property type="entry name" value="GNAT FAMILY, PUTATIVE (AFU_ORTHOLOGUE AFUA_3G00765)-RELATED-RELATED"/>
    <property type="match status" value="1"/>
</dbReference>
<dbReference type="PROSITE" id="PS51186">
    <property type="entry name" value="GNAT"/>
    <property type="match status" value="1"/>
</dbReference>
<feature type="domain" description="N-acetyltransferase" evidence="1">
    <location>
        <begin position="11"/>
        <end position="169"/>
    </location>
</feature>
<reference evidence="2 3" key="1">
    <citation type="submission" date="2023-11" db="EMBL/GenBank/DDBJ databases">
        <title>Paucibacter sp. nov., isolated from fresh soil in Korea.</title>
        <authorList>
            <person name="Le N.T.T."/>
        </authorList>
    </citation>
    <scope>NUCLEOTIDE SEQUENCE [LARGE SCALE GENOMIC DNA]</scope>
    <source>
        <strain evidence="2 3">R3-3</strain>
    </source>
</reference>
<dbReference type="InterPro" id="IPR016181">
    <property type="entry name" value="Acyl_CoA_acyltransferase"/>
</dbReference>
<organism evidence="2 3">
    <name type="scientific">Roseateles agri</name>
    <dbReference type="NCBI Taxonomy" id="3098619"/>
    <lineage>
        <taxon>Bacteria</taxon>
        <taxon>Pseudomonadati</taxon>
        <taxon>Pseudomonadota</taxon>
        <taxon>Betaproteobacteria</taxon>
        <taxon>Burkholderiales</taxon>
        <taxon>Sphaerotilaceae</taxon>
        <taxon>Roseateles</taxon>
    </lineage>
</organism>
<dbReference type="InterPro" id="IPR000182">
    <property type="entry name" value="GNAT_dom"/>
</dbReference>
<dbReference type="Proteomes" id="UP001285263">
    <property type="component" value="Unassembled WGS sequence"/>
</dbReference>
<dbReference type="InterPro" id="IPR051531">
    <property type="entry name" value="N-acetyltransferase"/>
</dbReference>
<accession>A0ABU5DQP7</accession>
<evidence type="ECO:0000313" key="2">
    <source>
        <dbReference type="EMBL" id="MDY0748646.1"/>
    </source>
</evidence>
<dbReference type="EMBL" id="JAXCLA010000011">
    <property type="protein sequence ID" value="MDY0748646.1"/>
    <property type="molecule type" value="Genomic_DNA"/>
</dbReference>
<dbReference type="Pfam" id="PF13302">
    <property type="entry name" value="Acetyltransf_3"/>
    <property type="match status" value="1"/>
</dbReference>